<dbReference type="Proteomes" id="UP000239649">
    <property type="component" value="Unassembled WGS sequence"/>
</dbReference>
<name>A0A2P6VND1_9CHLO</name>
<comment type="caution">
    <text evidence="2">The sequence shown here is derived from an EMBL/GenBank/DDBJ whole genome shotgun (WGS) entry which is preliminary data.</text>
</comment>
<dbReference type="OrthoDB" id="548205at2759"/>
<organism evidence="2 3">
    <name type="scientific">Micractinium conductrix</name>
    <dbReference type="NCBI Taxonomy" id="554055"/>
    <lineage>
        <taxon>Eukaryota</taxon>
        <taxon>Viridiplantae</taxon>
        <taxon>Chlorophyta</taxon>
        <taxon>core chlorophytes</taxon>
        <taxon>Trebouxiophyceae</taxon>
        <taxon>Chlorellales</taxon>
        <taxon>Chlorellaceae</taxon>
        <taxon>Chlorella clade</taxon>
        <taxon>Micractinium</taxon>
    </lineage>
</organism>
<proteinExistence type="predicted"/>
<evidence type="ECO:0000313" key="3">
    <source>
        <dbReference type="Proteomes" id="UP000239649"/>
    </source>
</evidence>
<reference evidence="2 3" key="1">
    <citation type="journal article" date="2018" name="Plant J.">
        <title>Genome sequences of Chlorella sorokiniana UTEX 1602 and Micractinium conductrix SAG 241.80: implications to maltose excretion by a green alga.</title>
        <authorList>
            <person name="Arriola M.B."/>
            <person name="Velmurugan N."/>
            <person name="Zhang Y."/>
            <person name="Plunkett M.H."/>
            <person name="Hondzo H."/>
            <person name="Barney B.M."/>
        </authorList>
    </citation>
    <scope>NUCLEOTIDE SEQUENCE [LARGE SCALE GENOMIC DNA]</scope>
    <source>
        <strain evidence="2 3">SAG 241.80</strain>
    </source>
</reference>
<feature type="region of interest" description="Disordered" evidence="1">
    <location>
        <begin position="1"/>
        <end position="22"/>
    </location>
</feature>
<dbReference type="EMBL" id="LHPF02000002">
    <property type="protein sequence ID" value="PSC75612.1"/>
    <property type="molecule type" value="Genomic_DNA"/>
</dbReference>
<evidence type="ECO:0000313" key="2">
    <source>
        <dbReference type="EMBL" id="PSC75612.1"/>
    </source>
</evidence>
<protein>
    <submittedName>
        <fullName evidence="2">ABC transporter substrate-binding</fullName>
    </submittedName>
</protein>
<accession>A0A2P6VND1</accession>
<evidence type="ECO:0000256" key="1">
    <source>
        <dbReference type="SAM" id="MobiDB-lite"/>
    </source>
</evidence>
<sequence>MRDAAAPPQPVPVEHSSSYLLRNRRQLSADDAAELRQQRGVDEPFSGSAVEWVLRKADESLDEIEENPPEYAKVLYDLSTGPVGKAASAGVTTAAKVTVQVGAEALKAAAPVGKWALQQGVKLAVGAVAKGISSAASSGKKGGGGDKQKK</sequence>
<keyword evidence="3" id="KW-1185">Reference proteome</keyword>
<dbReference type="AlphaFoldDB" id="A0A2P6VND1"/>
<gene>
    <name evidence="2" type="ORF">C2E20_1522</name>
</gene>